<comment type="caution">
    <text evidence="2">The sequence shown here is derived from an EMBL/GenBank/DDBJ whole genome shotgun (WGS) entry which is preliminary data.</text>
</comment>
<feature type="region of interest" description="Disordered" evidence="1">
    <location>
        <begin position="95"/>
        <end position="152"/>
    </location>
</feature>
<name>A0A1V9Y284_9ACAR</name>
<sequence length="532" mass="58608">MPDKGGRERPDRTTSSGRFSRSSVLILLEYPRVECLARQEQIDDCVEVRRSNGFYDVNGGGAIRGFLHVHCICAVFSDRGSVLFLAVRPEGVEGEVSHGGFERTSGWGQPDSLLGSDNPTKSPPADHSLDVGAKSSRREHADTRSGRCATGSAGTYGFRPTAASYLLGEPRTARPTLLIDAPELNVLNETYVFRKSRPDDNHSLKPLHHTSLSHFFVTGRNNDVKYVQAHTSLSFQQHDGSGEGNGGVAQVLKRLHCCETQLPPTSSAETFAGAWPARDVRHSCADRQASLGLKSTNTASPTLRARHFAAGRSRESSSYRLTCPVTGLDSRTYHALELNAAQLCSAIAIAVCRHFLGTGFALLPLSNGKNIFLVRLVRRSRLELHLCGAQCGRTGELILSDERVGRRTRTPHRYVATFRRDRFVPRFRPVELTEWPVLACGPGLRFVSSAELDFRPKSVPCIRRLHWTPQRVASPGSGLLAETPPLPIYPNYVLKQDYAPTLLGGRLCVRLLRTDRSLDSMSCSECYITPYA</sequence>
<dbReference type="Proteomes" id="UP000192247">
    <property type="component" value="Unassembled WGS sequence"/>
</dbReference>
<dbReference type="EMBL" id="MNPL01000663">
    <property type="protein sequence ID" value="OQR79815.1"/>
    <property type="molecule type" value="Genomic_DNA"/>
</dbReference>
<accession>A0A1V9Y284</accession>
<dbReference type="AlphaFoldDB" id="A0A1V9Y284"/>
<organism evidence="2 3">
    <name type="scientific">Tropilaelaps mercedesae</name>
    <dbReference type="NCBI Taxonomy" id="418985"/>
    <lineage>
        <taxon>Eukaryota</taxon>
        <taxon>Metazoa</taxon>
        <taxon>Ecdysozoa</taxon>
        <taxon>Arthropoda</taxon>
        <taxon>Chelicerata</taxon>
        <taxon>Arachnida</taxon>
        <taxon>Acari</taxon>
        <taxon>Parasitiformes</taxon>
        <taxon>Mesostigmata</taxon>
        <taxon>Gamasina</taxon>
        <taxon>Dermanyssoidea</taxon>
        <taxon>Laelapidae</taxon>
        <taxon>Tropilaelaps</taxon>
    </lineage>
</organism>
<protein>
    <submittedName>
        <fullName evidence="2">Uncharacterized protein</fullName>
    </submittedName>
</protein>
<evidence type="ECO:0000313" key="2">
    <source>
        <dbReference type="EMBL" id="OQR79815.1"/>
    </source>
</evidence>
<feature type="compositionally biased region" description="Basic and acidic residues" evidence="1">
    <location>
        <begin position="136"/>
        <end position="145"/>
    </location>
</feature>
<gene>
    <name evidence="2" type="ORF">BIW11_00103</name>
</gene>
<proteinExistence type="predicted"/>
<evidence type="ECO:0000313" key="3">
    <source>
        <dbReference type="Proteomes" id="UP000192247"/>
    </source>
</evidence>
<evidence type="ECO:0000256" key="1">
    <source>
        <dbReference type="SAM" id="MobiDB-lite"/>
    </source>
</evidence>
<dbReference type="InParanoid" id="A0A1V9Y284"/>
<reference evidence="2 3" key="1">
    <citation type="journal article" date="2017" name="Gigascience">
        <title>Draft genome of the honey bee ectoparasitic mite, Tropilaelaps mercedesae, is shaped by the parasitic life history.</title>
        <authorList>
            <person name="Dong X."/>
            <person name="Armstrong S.D."/>
            <person name="Xia D."/>
            <person name="Makepeace B.L."/>
            <person name="Darby A.C."/>
            <person name="Kadowaki T."/>
        </authorList>
    </citation>
    <scope>NUCLEOTIDE SEQUENCE [LARGE SCALE GENOMIC DNA]</scope>
    <source>
        <strain evidence="2">Wuxi-XJTLU</strain>
    </source>
</reference>
<keyword evidence="3" id="KW-1185">Reference proteome</keyword>